<evidence type="ECO:0000256" key="1">
    <source>
        <dbReference type="SAM" id="MobiDB-lite"/>
    </source>
</evidence>
<keyword evidence="2" id="KW-0812">Transmembrane</keyword>
<dbReference type="Pfam" id="PF08241">
    <property type="entry name" value="Methyltransf_11"/>
    <property type="match status" value="1"/>
</dbReference>
<evidence type="ECO:0000313" key="4">
    <source>
        <dbReference type="EMBL" id="KAJ1693380.1"/>
    </source>
</evidence>
<dbReference type="AlphaFoldDB" id="A0A9Q0CGH5"/>
<name>A0A9Q0CGH5_9POAL</name>
<reference evidence="4" key="1">
    <citation type="journal article" date="2022" name="Cell">
        <title>Repeat-based holocentromeres influence genome architecture and karyotype evolution.</title>
        <authorList>
            <person name="Hofstatter P.G."/>
            <person name="Thangavel G."/>
            <person name="Lux T."/>
            <person name="Neumann P."/>
            <person name="Vondrak T."/>
            <person name="Novak P."/>
            <person name="Zhang M."/>
            <person name="Costa L."/>
            <person name="Castellani M."/>
            <person name="Scott A."/>
            <person name="Toegelov H."/>
            <person name="Fuchs J."/>
            <person name="Mata-Sucre Y."/>
            <person name="Dias Y."/>
            <person name="Vanzela A.L.L."/>
            <person name="Huettel B."/>
            <person name="Almeida C.C.S."/>
            <person name="Simkova H."/>
            <person name="Souza G."/>
            <person name="Pedrosa-Harand A."/>
            <person name="Macas J."/>
            <person name="Mayer K.F.X."/>
            <person name="Houben A."/>
            <person name="Marques A."/>
        </authorList>
    </citation>
    <scope>NUCLEOTIDE SEQUENCE</scope>
    <source>
        <strain evidence="4">RhyBre1mFocal</strain>
    </source>
</reference>
<evidence type="ECO:0000313" key="5">
    <source>
        <dbReference type="Proteomes" id="UP001151287"/>
    </source>
</evidence>
<feature type="region of interest" description="Disordered" evidence="1">
    <location>
        <begin position="407"/>
        <end position="428"/>
    </location>
</feature>
<dbReference type="InterPro" id="IPR053223">
    <property type="entry name" value="Prob_Methyltransferase"/>
</dbReference>
<dbReference type="InterPro" id="IPR029063">
    <property type="entry name" value="SAM-dependent_MTases_sf"/>
</dbReference>
<dbReference type="InterPro" id="IPR013216">
    <property type="entry name" value="Methyltransf_11"/>
</dbReference>
<dbReference type="Gene3D" id="3.40.50.150">
    <property type="entry name" value="Vaccinia Virus protein VP39"/>
    <property type="match status" value="1"/>
</dbReference>
<dbReference type="OrthoDB" id="2013972at2759"/>
<dbReference type="PANTHER" id="PTHR44067:SF7">
    <property type="entry name" value="METHYLTRANSFERASE TYPE 11 DOMAIN-CONTAINING PROTEIN"/>
    <property type="match status" value="1"/>
</dbReference>
<dbReference type="CDD" id="cd02440">
    <property type="entry name" value="AdoMet_MTases"/>
    <property type="match status" value="1"/>
</dbReference>
<dbReference type="GO" id="GO:0008757">
    <property type="term" value="F:S-adenosylmethionine-dependent methyltransferase activity"/>
    <property type="evidence" value="ECO:0007669"/>
    <property type="project" value="InterPro"/>
</dbReference>
<gene>
    <name evidence="4" type="ORF">LUZ63_010078</name>
</gene>
<keyword evidence="5" id="KW-1185">Reference proteome</keyword>
<dbReference type="PANTHER" id="PTHR44067">
    <property type="entry name" value="S-ADENOSYL-L-METHIONINE-DEPENDENT METHYLTRANSFERASE SUPERFAMILY PROTEIN-RELATED"/>
    <property type="match status" value="1"/>
</dbReference>
<sequence>METKPHHRFPLQNHLLYILLLITSNLLTFYLFSSPHGSPASSSSLSVPPPPTPSFPFEYYAFTGPHKLPFGHNPNMDSSLLNPPLAHPCLLSGSLLTTFLSYNVNSSCPDDEPLSQKLLLRGCDPLPIRRCRPASPKNAMPPLPYPDSLWTTPPDENIHWSAYTCKSFKCLVDRIKTRSFDDCKDCFDLSATGREIKRWVTPSTNPLDFTIDEVLSLAKPPNSIRIGLDLGGGSGTFAVRMRERNVTMVASTLNLNGPFSNFIASRGIIPLYTTVGKRLPFFDNTLDFVHSMHVLSNWIPTTVLHFVLFDVYRVLRPGGLFWLDHFFFVEGQMEEYVSVIESVGFEKIKWEIGRKLDRGAELKEMYISALLQKPLKNSWASRLGVDLVQLGSGTYLVSSKIKRKAVESPLSSKFESVPFRSDRSQQST</sequence>
<accession>A0A9Q0CGH5</accession>
<feature type="transmembrane region" description="Helical" evidence="2">
    <location>
        <begin position="14"/>
        <end position="32"/>
    </location>
</feature>
<keyword evidence="2" id="KW-1133">Transmembrane helix</keyword>
<protein>
    <recommendedName>
        <fullName evidence="3">Methyltransferase type 11 domain-containing protein</fullName>
    </recommendedName>
</protein>
<dbReference type="Proteomes" id="UP001151287">
    <property type="component" value="Unassembled WGS sequence"/>
</dbReference>
<dbReference type="EMBL" id="JAMQYH010000003">
    <property type="protein sequence ID" value="KAJ1693380.1"/>
    <property type="molecule type" value="Genomic_DNA"/>
</dbReference>
<comment type="caution">
    <text evidence="4">The sequence shown here is derived from an EMBL/GenBank/DDBJ whole genome shotgun (WGS) entry which is preliminary data.</text>
</comment>
<proteinExistence type="predicted"/>
<organism evidence="4 5">
    <name type="scientific">Rhynchospora breviuscula</name>
    <dbReference type="NCBI Taxonomy" id="2022672"/>
    <lineage>
        <taxon>Eukaryota</taxon>
        <taxon>Viridiplantae</taxon>
        <taxon>Streptophyta</taxon>
        <taxon>Embryophyta</taxon>
        <taxon>Tracheophyta</taxon>
        <taxon>Spermatophyta</taxon>
        <taxon>Magnoliopsida</taxon>
        <taxon>Liliopsida</taxon>
        <taxon>Poales</taxon>
        <taxon>Cyperaceae</taxon>
        <taxon>Cyperoideae</taxon>
        <taxon>Rhynchosporeae</taxon>
        <taxon>Rhynchospora</taxon>
    </lineage>
</organism>
<feature type="domain" description="Methyltransferase type 11" evidence="3">
    <location>
        <begin position="228"/>
        <end position="322"/>
    </location>
</feature>
<evidence type="ECO:0000259" key="3">
    <source>
        <dbReference type="Pfam" id="PF08241"/>
    </source>
</evidence>
<keyword evidence="2" id="KW-0472">Membrane</keyword>
<dbReference type="SUPFAM" id="SSF53335">
    <property type="entry name" value="S-adenosyl-L-methionine-dependent methyltransferases"/>
    <property type="match status" value="1"/>
</dbReference>
<evidence type="ECO:0000256" key="2">
    <source>
        <dbReference type="SAM" id="Phobius"/>
    </source>
</evidence>